<evidence type="ECO:0000313" key="2">
    <source>
        <dbReference type="Proteomes" id="UP000039021"/>
    </source>
</evidence>
<sequence>MLVELRDSDFPYVRVGIANRWVPQVSSKRVGLVAAGKTWTSADILRDHLALRQRFGGARLVWSGHWTTFSGPDFWVTVVGPAQPTAAEANR</sequence>
<dbReference type="Proteomes" id="UP000039021">
    <property type="component" value="Unassembled WGS sequence"/>
</dbReference>
<proteinExistence type="predicted"/>
<gene>
    <name evidence="1" type="ORF">ERS007739_01464</name>
</gene>
<comment type="caution">
    <text evidence="1">The sequence shown here is derived from an EMBL/GenBank/DDBJ whole genome shotgun (WGS) entry which is preliminary data.</text>
</comment>
<accession>A0A916L9R3</accession>
<protein>
    <submittedName>
        <fullName evidence="1">Conserved membrane protein of uncharacterized function</fullName>
    </submittedName>
</protein>
<dbReference type="EMBL" id="CSBK01000565">
    <property type="protein sequence ID" value="COX56911.1"/>
    <property type="molecule type" value="Genomic_DNA"/>
</dbReference>
<organism evidence="1 2">
    <name type="scientific">Mycobacterium tuberculosis</name>
    <dbReference type="NCBI Taxonomy" id="1773"/>
    <lineage>
        <taxon>Bacteria</taxon>
        <taxon>Bacillati</taxon>
        <taxon>Actinomycetota</taxon>
        <taxon>Actinomycetes</taxon>
        <taxon>Mycobacteriales</taxon>
        <taxon>Mycobacteriaceae</taxon>
        <taxon>Mycobacterium</taxon>
        <taxon>Mycobacterium tuberculosis complex</taxon>
    </lineage>
</organism>
<reference evidence="2" key="1">
    <citation type="submission" date="2015-03" db="EMBL/GenBank/DDBJ databases">
        <authorList>
            <consortium name="Pathogen Informatics"/>
        </authorList>
    </citation>
    <scope>NUCLEOTIDE SEQUENCE [LARGE SCALE GENOMIC DNA]</scope>
    <source>
        <strain evidence="2">N09902308</strain>
    </source>
</reference>
<dbReference type="AlphaFoldDB" id="A0A916L9R3"/>
<evidence type="ECO:0000313" key="1">
    <source>
        <dbReference type="EMBL" id="COX56911.1"/>
    </source>
</evidence>
<name>A0A916L9R3_MYCTX</name>